<sequence length="94" mass="10596">MRVLLDTHILLWSLLEPARLAPSQREMLESTEHEVFFSAANIWEIAIKRALNRPDFDAEPEVVRAAGLATGFHELPITGSHAATVRHLPDHHRA</sequence>
<dbReference type="PANTHER" id="PTHR36173:SF2">
    <property type="entry name" value="RIBONUCLEASE VAPC16"/>
    <property type="match status" value="1"/>
</dbReference>
<dbReference type="Pfam" id="PF01850">
    <property type="entry name" value="PIN"/>
    <property type="match status" value="1"/>
</dbReference>
<evidence type="ECO:0000313" key="2">
    <source>
        <dbReference type="EMBL" id="EIC22893.1"/>
    </source>
</evidence>
<dbReference type="InterPro" id="IPR041705">
    <property type="entry name" value="PIN_Sll0205"/>
</dbReference>
<dbReference type="InterPro" id="IPR002716">
    <property type="entry name" value="PIN_dom"/>
</dbReference>
<dbReference type="InterPro" id="IPR029060">
    <property type="entry name" value="PIN-like_dom_sf"/>
</dbReference>
<gene>
    <name evidence="2" type="ORF">Thi970DRAFT_00532</name>
</gene>
<accession>H8YWR7</accession>
<dbReference type="InterPro" id="IPR052919">
    <property type="entry name" value="TA_system_RNase"/>
</dbReference>
<proteinExistence type="predicted"/>
<feature type="domain" description="PIN" evidence="1">
    <location>
        <begin position="3"/>
        <end position="92"/>
    </location>
</feature>
<reference evidence="2 3" key="2">
    <citation type="submission" date="2011-11" db="EMBL/GenBank/DDBJ databases">
        <authorList>
            <consortium name="US DOE Joint Genome Institute"/>
            <person name="Lucas S."/>
            <person name="Han J."/>
            <person name="Lapidus A."/>
            <person name="Cheng J.-F."/>
            <person name="Goodwin L."/>
            <person name="Pitluck S."/>
            <person name="Peters L."/>
            <person name="Ovchinnikova G."/>
            <person name="Zhang X."/>
            <person name="Detter J.C."/>
            <person name="Han C."/>
            <person name="Tapia R."/>
            <person name="Land M."/>
            <person name="Hauser L."/>
            <person name="Kyrpides N."/>
            <person name="Ivanova N."/>
            <person name="Pagani I."/>
            <person name="Vogl K."/>
            <person name="Liu Z."/>
            <person name="Overmann J."/>
            <person name="Frigaard N.-U."/>
            <person name="Bryant D."/>
            <person name="Woyke T."/>
        </authorList>
    </citation>
    <scope>NUCLEOTIDE SEQUENCE [LARGE SCALE GENOMIC DNA]</scope>
    <source>
        <strain evidence="2 3">970</strain>
    </source>
</reference>
<evidence type="ECO:0000259" key="1">
    <source>
        <dbReference type="Pfam" id="PF01850"/>
    </source>
</evidence>
<reference evidence="3" key="1">
    <citation type="submission" date="2011-06" db="EMBL/GenBank/DDBJ databases">
        <authorList>
            <consortium name="US DOE Joint Genome Institute (JGI-PGF)"/>
            <person name="Lucas S."/>
            <person name="Han J."/>
            <person name="Lapidus A."/>
            <person name="Cheng J.-F."/>
            <person name="Goodwin L."/>
            <person name="Pitluck S."/>
            <person name="Peters L."/>
            <person name="Land M.L."/>
            <person name="Hauser L."/>
            <person name="Vogl K."/>
            <person name="Liu Z."/>
            <person name="Overmann J."/>
            <person name="Frigaard N.-U."/>
            <person name="Bryant D.A."/>
            <person name="Woyke T.J."/>
        </authorList>
    </citation>
    <scope>NUCLEOTIDE SEQUENCE [LARGE SCALE GENOMIC DNA]</scope>
    <source>
        <strain evidence="3">970</strain>
    </source>
</reference>
<dbReference type="SUPFAM" id="SSF88723">
    <property type="entry name" value="PIN domain-like"/>
    <property type="match status" value="1"/>
</dbReference>
<evidence type="ECO:0000313" key="3">
    <source>
        <dbReference type="Proteomes" id="UP000002964"/>
    </source>
</evidence>
<dbReference type="eggNOG" id="COG3744">
    <property type="taxonomic scope" value="Bacteria"/>
</dbReference>
<dbReference type="PANTHER" id="PTHR36173">
    <property type="entry name" value="RIBONUCLEASE VAPC16-RELATED"/>
    <property type="match status" value="1"/>
</dbReference>
<keyword evidence="3" id="KW-1185">Reference proteome</keyword>
<organism evidence="2 3">
    <name type="scientific">Thiorhodovibrio frisius</name>
    <dbReference type="NCBI Taxonomy" id="631362"/>
    <lineage>
        <taxon>Bacteria</taxon>
        <taxon>Pseudomonadati</taxon>
        <taxon>Pseudomonadota</taxon>
        <taxon>Gammaproteobacteria</taxon>
        <taxon>Chromatiales</taxon>
        <taxon>Chromatiaceae</taxon>
        <taxon>Thiorhodovibrio</taxon>
    </lineage>
</organism>
<dbReference type="HOGENOM" id="CLU_129890_0_1_6"/>
<dbReference type="OrthoDB" id="9798990at2"/>
<dbReference type="Proteomes" id="UP000002964">
    <property type="component" value="Unassembled WGS sequence"/>
</dbReference>
<protein>
    <recommendedName>
        <fullName evidence="1">PIN domain-containing protein</fullName>
    </recommendedName>
</protein>
<dbReference type="CDD" id="cd09872">
    <property type="entry name" value="PIN_Sll0205-like"/>
    <property type="match status" value="1"/>
</dbReference>
<name>H8YWR7_9GAMM</name>
<dbReference type="AlphaFoldDB" id="H8YWR7"/>
<dbReference type="EMBL" id="JH603168">
    <property type="protein sequence ID" value="EIC22893.1"/>
    <property type="molecule type" value="Genomic_DNA"/>
</dbReference>
<dbReference type="STRING" id="631362.Thi970DRAFT_00532"/>